<dbReference type="Proteomes" id="UP001454036">
    <property type="component" value="Unassembled WGS sequence"/>
</dbReference>
<feature type="transmembrane region" description="Helical" evidence="1">
    <location>
        <begin position="98"/>
        <end position="117"/>
    </location>
</feature>
<feature type="transmembrane region" description="Helical" evidence="1">
    <location>
        <begin position="166"/>
        <end position="186"/>
    </location>
</feature>
<keyword evidence="1" id="KW-1133">Transmembrane helix</keyword>
<evidence type="ECO:0008006" key="4">
    <source>
        <dbReference type="Google" id="ProtNLM"/>
    </source>
</evidence>
<keyword evidence="1" id="KW-0812">Transmembrane</keyword>
<dbReference type="EMBL" id="BAABME010023995">
    <property type="protein sequence ID" value="GAA0169274.1"/>
    <property type="molecule type" value="Genomic_DNA"/>
</dbReference>
<evidence type="ECO:0000256" key="1">
    <source>
        <dbReference type="SAM" id="Phobius"/>
    </source>
</evidence>
<evidence type="ECO:0000313" key="3">
    <source>
        <dbReference type="Proteomes" id="UP001454036"/>
    </source>
</evidence>
<sequence>MGTLHIPATTNVLLTCNTNFTKLTPINKKPLNSYLRNSYYSIKKWNINTNIVHELCSVNLENVASRKVWNISTRTAASGRGGGAATEMDDGLKKIVQAMLWGAEGVYILWLFLLPYAPSSRHSSDGSTSASSAFLIPYMAIRLNDGEAEYTPNKTSRLGSVMSRGAPVVGLVGAAVCVISTLWALYGRADGNFGNIPERLEFLTSYLVSERFAYAFIWDIVLYIIFQPWFIGDNLGNIQTDKVSLVNVLRFVPVVGLVAYCFCLNLNEDF</sequence>
<feature type="transmembrane region" description="Helical" evidence="1">
    <location>
        <begin position="243"/>
        <end position="266"/>
    </location>
</feature>
<name>A0AAV3QZ10_LITER</name>
<dbReference type="PANTHER" id="PTHR36367">
    <property type="entry name" value="TRANSMEMBRANE PROTEIN"/>
    <property type="match status" value="1"/>
</dbReference>
<gene>
    <name evidence="2" type="ORF">LIER_40729</name>
</gene>
<dbReference type="PANTHER" id="PTHR36367:SF2">
    <property type="entry name" value="TRANSMEMBRANE PROTEIN"/>
    <property type="match status" value="1"/>
</dbReference>
<accession>A0AAV3QZ10</accession>
<evidence type="ECO:0000313" key="2">
    <source>
        <dbReference type="EMBL" id="GAA0169274.1"/>
    </source>
</evidence>
<keyword evidence="1" id="KW-0472">Membrane</keyword>
<organism evidence="2 3">
    <name type="scientific">Lithospermum erythrorhizon</name>
    <name type="common">Purple gromwell</name>
    <name type="synonym">Lithospermum officinale var. erythrorhizon</name>
    <dbReference type="NCBI Taxonomy" id="34254"/>
    <lineage>
        <taxon>Eukaryota</taxon>
        <taxon>Viridiplantae</taxon>
        <taxon>Streptophyta</taxon>
        <taxon>Embryophyta</taxon>
        <taxon>Tracheophyta</taxon>
        <taxon>Spermatophyta</taxon>
        <taxon>Magnoliopsida</taxon>
        <taxon>eudicotyledons</taxon>
        <taxon>Gunneridae</taxon>
        <taxon>Pentapetalae</taxon>
        <taxon>asterids</taxon>
        <taxon>lamiids</taxon>
        <taxon>Boraginales</taxon>
        <taxon>Boraginaceae</taxon>
        <taxon>Boraginoideae</taxon>
        <taxon>Lithospermeae</taxon>
        <taxon>Lithospermum</taxon>
    </lineage>
</organism>
<proteinExistence type="predicted"/>
<feature type="transmembrane region" description="Helical" evidence="1">
    <location>
        <begin position="212"/>
        <end position="231"/>
    </location>
</feature>
<keyword evidence="3" id="KW-1185">Reference proteome</keyword>
<comment type="caution">
    <text evidence="2">The sequence shown here is derived from an EMBL/GenBank/DDBJ whole genome shotgun (WGS) entry which is preliminary data.</text>
</comment>
<dbReference type="AlphaFoldDB" id="A0AAV3QZ10"/>
<protein>
    <recommendedName>
        <fullName evidence="4">Transmembrane protein</fullName>
    </recommendedName>
</protein>
<reference evidence="2 3" key="1">
    <citation type="submission" date="2024-01" db="EMBL/GenBank/DDBJ databases">
        <title>The complete chloroplast genome sequence of Lithospermum erythrorhizon: insights into the phylogenetic relationship among Boraginaceae species and the maternal lineages of purple gromwells.</title>
        <authorList>
            <person name="Okada T."/>
            <person name="Watanabe K."/>
        </authorList>
    </citation>
    <scope>NUCLEOTIDE SEQUENCE [LARGE SCALE GENOMIC DNA]</scope>
</reference>